<organism evidence="4 5">
    <name type="scientific">Nocardioides immobilis</name>
    <dbReference type="NCBI Taxonomy" id="2049295"/>
    <lineage>
        <taxon>Bacteria</taxon>
        <taxon>Bacillati</taxon>
        <taxon>Actinomycetota</taxon>
        <taxon>Actinomycetes</taxon>
        <taxon>Propionibacteriales</taxon>
        <taxon>Nocardioidaceae</taxon>
        <taxon>Nocardioides</taxon>
    </lineage>
</organism>
<gene>
    <name evidence="4" type="ORF">D0Z08_16705</name>
</gene>
<dbReference type="RefSeq" id="WP_118926380.1">
    <property type="nucleotide sequence ID" value="NZ_QXGH01000020.1"/>
</dbReference>
<comment type="caution">
    <text evidence="4">The sequence shown here is derived from an EMBL/GenBank/DDBJ whole genome shotgun (WGS) entry which is preliminary data.</text>
</comment>
<dbReference type="Gene3D" id="3.40.50.410">
    <property type="entry name" value="von Willebrand factor, type A domain"/>
    <property type="match status" value="1"/>
</dbReference>
<dbReference type="EMBL" id="QXGH01000020">
    <property type="protein sequence ID" value="RHW25969.1"/>
    <property type="molecule type" value="Genomic_DNA"/>
</dbReference>
<protein>
    <submittedName>
        <fullName evidence="4">DUF3520 domain-containing protein</fullName>
    </submittedName>
</protein>
<feature type="signal peptide" evidence="2">
    <location>
        <begin position="1"/>
        <end position="20"/>
    </location>
</feature>
<dbReference type="Pfam" id="PF12450">
    <property type="entry name" value="vWF_A"/>
    <property type="match status" value="1"/>
</dbReference>
<dbReference type="Proteomes" id="UP000283644">
    <property type="component" value="Unassembled WGS sequence"/>
</dbReference>
<dbReference type="Pfam" id="PF12034">
    <property type="entry name" value="YfbK_C"/>
    <property type="match status" value="1"/>
</dbReference>
<feature type="chain" id="PRO_5019457119" evidence="2">
    <location>
        <begin position="21"/>
        <end position="542"/>
    </location>
</feature>
<name>A0A417Y013_9ACTN</name>
<feature type="domain" description="VWFA" evidence="3">
    <location>
        <begin position="190"/>
        <end position="367"/>
    </location>
</feature>
<feature type="region of interest" description="Disordered" evidence="1">
    <location>
        <begin position="24"/>
        <end position="98"/>
    </location>
</feature>
<dbReference type="Pfam" id="PF00092">
    <property type="entry name" value="VWA"/>
    <property type="match status" value="1"/>
</dbReference>
<dbReference type="PANTHER" id="PTHR10579:SF43">
    <property type="entry name" value="ZINC FINGER (C3HC4-TYPE RING FINGER) FAMILY PROTEIN"/>
    <property type="match status" value="1"/>
</dbReference>
<dbReference type="SUPFAM" id="SSF53300">
    <property type="entry name" value="vWA-like"/>
    <property type="match status" value="1"/>
</dbReference>
<dbReference type="InterPro" id="IPR021908">
    <property type="entry name" value="YfbK_C"/>
</dbReference>
<reference evidence="4 5" key="1">
    <citation type="submission" date="2018-09" db="EMBL/GenBank/DDBJ databases">
        <title>Genome sequencing of Nocardioides immobilis CCTCC AB 2017083 for comparison to Nocardioides silvaticus.</title>
        <authorList>
            <person name="Li C."/>
            <person name="Wang G."/>
        </authorList>
    </citation>
    <scope>NUCLEOTIDE SEQUENCE [LARGE SCALE GENOMIC DNA]</scope>
    <source>
        <strain evidence="4 5">CCTCC AB 2017083</strain>
    </source>
</reference>
<dbReference type="SMART" id="SM00327">
    <property type="entry name" value="VWA"/>
    <property type="match status" value="1"/>
</dbReference>
<evidence type="ECO:0000256" key="2">
    <source>
        <dbReference type="SAM" id="SignalP"/>
    </source>
</evidence>
<dbReference type="InterPro" id="IPR051266">
    <property type="entry name" value="CLCR"/>
</dbReference>
<evidence type="ECO:0000313" key="4">
    <source>
        <dbReference type="EMBL" id="RHW25969.1"/>
    </source>
</evidence>
<evidence type="ECO:0000313" key="5">
    <source>
        <dbReference type="Proteomes" id="UP000283644"/>
    </source>
</evidence>
<dbReference type="OrthoDB" id="9805121at2"/>
<dbReference type="PROSITE" id="PS51257">
    <property type="entry name" value="PROKAR_LIPOPROTEIN"/>
    <property type="match status" value="1"/>
</dbReference>
<feature type="compositionally biased region" description="Basic and acidic residues" evidence="1">
    <location>
        <begin position="33"/>
        <end position="43"/>
    </location>
</feature>
<dbReference type="InterPro" id="IPR022156">
    <property type="entry name" value="Uncharacterised_YfbK_N"/>
</dbReference>
<dbReference type="InterPro" id="IPR036465">
    <property type="entry name" value="vWFA_dom_sf"/>
</dbReference>
<keyword evidence="2" id="KW-0732">Signal</keyword>
<sequence>MNPRISAAAIAALLSTAVLAACTGTDPEPGPDSPRDIDARSYYDDYDSDTDTDYGSAPTYSTQAESEAGDVAEPTIPPGPNEDNVFRDHGSSGFVDATADPRSTFALDVDTGSYGVARTFLRDGLRVPRAAIRVEEWVNAYEYDDPAPTDSDLGLSAETGLAPSLTDGTQLVRVGVSAREVSAADRPRVNITLVVDRSGSMDIRERLGLVQSSLALLAARLNPDDTVSVVSFEDQARPILEPTPVANTAAIVEAIEGLKPGGSTNLEAGLRLGYEQARDAFDPHAVNMVVLASDGVANVGSTGPGSIIDTIQEEGRSGDGAIHLVTVGYGLGNYNDHLMEQLADLGDGFYAYVDDYAEAEQLFGEDLVTTLTPVASEARTQVTFDPELVTSYRLIGYDNREIADEDFTDPGTDAGELGAGHHATALYEVRLAPGVEPGAVIGNAAVRWNPIGTGSTGDTPQEEVAIDLVAADPDNPEAAPSYRLELAATVADLAQVLKQRAPYADRAVTLDGLLVRAEELVDADVPGAGDLLTLVEQAIDVD</sequence>
<evidence type="ECO:0000259" key="3">
    <source>
        <dbReference type="PROSITE" id="PS50234"/>
    </source>
</evidence>
<keyword evidence="5" id="KW-1185">Reference proteome</keyword>
<proteinExistence type="predicted"/>
<accession>A0A417Y013</accession>
<dbReference type="PANTHER" id="PTHR10579">
    <property type="entry name" value="CALCIUM-ACTIVATED CHLORIDE CHANNEL REGULATOR"/>
    <property type="match status" value="1"/>
</dbReference>
<evidence type="ECO:0000256" key="1">
    <source>
        <dbReference type="SAM" id="MobiDB-lite"/>
    </source>
</evidence>
<dbReference type="PROSITE" id="PS50234">
    <property type="entry name" value="VWFA"/>
    <property type="match status" value="1"/>
</dbReference>
<dbReference type="AlphaFoldDB" id="A0A417Y013"/>
<dbReference type="InterPro" id="IPR002035">
    <property type="entry name" value="VWF_A"/>
</dbReference>